<keyword evidence="1" id="KW-0175">Coiled coil</keyword>
<proteinExistence type="predicted"/>
<dbReference type="KEGG" id="tun:J9260_13300"/>
<dbReference type="EMBL" id="CP072793">
    <property type="protein sequence ID" value="QTR52673.1"/>
    <property type="molecule type" value="Genomic_DNA"/>
</dbReference>
<gene>
    <name evidence="2" type="ORF">J9260_13300</name>
</gene>
<protein>
    <submittedName>
        <fullName evidence="2">Uncharacterized protein</fullName>
    </submittedName>
</protein>
<feature type="coiled-coil region" evidence="1">
    <location>
        <begin position="39"/>
        <end position="113"/>
    </location>
</feature>
<evidence type="ECO:0000313" key="2">
    <source>
        <dbReference type="EMBL" id="QTR52673.1"/>
    </source>
</evidence>
<organism evidence="2 3">
    <name type="scientific">Thiothrix unzii</name>
    <dbReference type="NCBI Taxonomy" id="111769"/>
    <lineage>
        <taxon>Bacteria</taxon>
        <taxon>Pseudomonadati</taxon>
        <taxon>Pseudomonadota</taxon>
        <taxon>Gammaproteobacteria</taxon>
        <taxon>Thiotrichales</taxon>
        <taxon>Thiotrichaceae</taxon>
        <taxon>Thiothrix</taxon>
    </lineage>
</organism>
<dbReference type="Proteomes" id="UP000672009">
    <property type="component" value="Chromosome"/>
</dbReference>
<name>A0A975F7Y1_9GAMM</name>
<dbReference type="RefSeq" id="WP_210218213.1">
    <property type="nucleotide sequence ID" value="NZ_CP072793.1"/>
</dbReference>
<dbReference type="AlphaFoldDB" id="A0A975F7Y1"/>
<accession>A0A975F7Y1</accession>
<sequence>MEIETSSHPRKWAAKQKTGEREQLVNDLNSDYLVSPQIMADLKSKQEDLRQGVENSKANIETQNQIIVEYEQSLTDSTDNYAAAVINENQTAIVAIEEQNAETTRQIRLAQVRKNANQLVVDKIPKYIYVITGMINALDVLEVRRNYQVEVAAFAATRAAFITAFKDYIQRCENICPGVKRFDARYNPEETVRVLLQDLGYSPSQLLIR</sequence>
<reference evidence="2" key="1">
    <citation type="submission" date="2021-04" db="EMBL/GenBank/DDBJ databases">
        <title>Genomics, taxonomy and metabolism of representatives of sulfur bacteria of the genus Thiothrix: Thiothrix fructosivorans QT, Thiothrix unzii A1T and three new species, Thiothrix subterranea sp. nov., Thiothrix litoralis sp. nov. and 'Candidatus Thiothrix anitrata' sp. nov.</title>
        <authorList>
            <person name="Ravin N.V."/>
            <person name="Smolyakov D."/>
            <person name="Rudenko T.S."/>
            <person name="Mardanov A.V."/>
            <person name="Beletsky A.V."/>
            <person name="Markov N.D."/>
            <person name="Fomenkov A.I."/>
            <person name="Roberts R.J."/>
            <person name="Karnachuk O.V."/>
            <person name="Novikov A."/>
            <person name="Grabovich M.Y."/>
        </authorList>
    </citation>
    <scope>NUCLEOTIDE SEQUENCE</scope>
    <source>
        <strain evidence="2">A1</strain>
    </source>
</reference>
<evidence type="ECO:0000256" key="1">
    <source>
        <dbReference type="SAM" id="Coils"/>
    </source>
</evidence>
<keyword evidence="3" id="KW-1185">Reference proteome</keyword>
<evidence type="ECO:0000313" key="3">
    <source>
        <dbReference type="Proteomes" id="UP000672009"/>
    </source>
</evidence>